<proteinExistence type="predicted"/>
<dbReference type="eggNOG" id="arCOG08841">
    <property type="taxonomic scope" value="Archaea"/>
</dbReference>
<reference evidence="2" key="1">
    <citation type="submission" date="2010-05" db="EMBL/GenBank/DDBJ databases">
        <title>Complete sequence of Staphylothermus hellenicus DSM 12710.</title>
        <authorList>
            <consortium name="US DOE Joint Genome Institute"/>
            <person name="Lucas S."/>
            <person name="Copeland A."/>
            <person name="Lapidus A."/>
            <person name="Cheng J.-F."/>
            <person name="Bruce D."/>
            <person name="Goodwin L."/>
            <person name="Pitluck S."/>
            <person name="Davenport K."/>
            <person name="Detter J.C."/>
            <person name="Han C."/>
            <person name="Tapia R."/>
            <person name="Larimer F."/>
            <person name="Land M."/>
            <person name="Hauser L."/>
            <person name="Kyrpides N."/>
            <person name="Mikhailova N."/>
            <person name="Anderson I.J."/>
            <person name="Woyke T."/>
        </authorList>
    </citation>
    <scope>NUCLEOTIDE SEQUENCE [LARGE SCALE GENOMIC DNA]</scope>
    <source>
        <strain evidence="2">DSM 12710 / JCM 10830 / BK20S6-10-b1 / P8</strain>
    </source>
</reference>
<dbReference type="Proteomes" id="UP000002573">
    <property type="component" value="Chromosome"/>
</dbReference>
<organism evidence="1 2">
    <name type="scientific">Staphylothermus hellenicus (strain DSM 12710 / JCM 10830 / BK20S6-10-b1 / P8)</name>
    <dbReference type="NCBI Taxonomy" id="591019"/>
    <lineage>
        <taxon>Archaea</taxon>
        <taxon>Thermoproteota</taxon>
        <taxon>Thermoprotei</taxon>
        <taxon>Desulfurococcales</taxon>
        <taxon>Desulfurococcaceae</taxon>
        <taxon>Staphylothermus</taxon>
    </lineage>
</organism>
<dbReference type="EMBL" id="CP002051">
    <property type="protein sequence ID" value="ADI31562.1"/>
    <property type="molecule type" value="Genomic_DNA"/>
</dbReference>
<dbReference type="OrthoDB" id="376078at2157"/>
<dbReference type="HOGENOM" id="CLU_1575011_0_0_2"/>
<dbReference type="GeneID" id="9233720"/>
<gene>
    <name evidence="1" type="ordered locus">Shell_0431</name>
</gene>
<evidence type="ECO:0000313" key="2">
    <source>
        <dbReference type="Proteomes" id="UP000002573"/>
    </source>
</evidence>
<dbReference type="KEGG" id="shc:Shell_0431"/>
<reference evidence="1 2" key="2">
    <citation type="journal article" date="2011" name="Stand. Genomic Sci.">
        <title>Complete genome sequence of Staphylothermus hellenicus P8.</title>
        <authorList>
            <person name="Anderson I."/>
            <person name="Wirth R."/>
            <person name="Lucas S."/>
            <person name="Copeland A."/>
            <person name="Lapidus A."/>
            <person name="Cheng J.F."/>
            <person name="Goodwin L."/>
            <person name="Pitluck S."/>
            <person name="Davenport K."/>
            <person name="Detter J.C."/>
            <person name="Han C."/>
            <person name="Tapia R."/>
            <person name="Land M."/>
            <person name="Hauser L."/>
            <person name="Pati A."/>
            <person name="Mikhailova N."/>
            <person name="Woyke T."/>
            <person name="Klenk H.P."/>
            <person name="Kyrpides N."/>
            <person name="Ivanova N."/>
        </authorList>
    </citation>
    <scope>NUCLEOTIDE SEQUENCE [LARGE SCALE GENOMIC DNA]</scope>
    <source>
        <strain evidence="2">DSM 12710 / JCM 10830 / BK20S6-10-b1 / P8</strain>
    </source>
</reference>
<protein>
    <submittedName>
        <fullName evidence="1">Uncharacterized protein</fullName>
    </submittedName>
</protein>
<accession>D7DBL5</accession>
<sequence>MRIKSLIGYVDRDHLELDEAHVIGGIKSVYINTKHLTVIGFVNVKNLLITKNLLVIGGGRIKKLVGENIILKTDNTPLIIDELKAREAYLLGGKHPVIIYDALLFSTFLKHALINKLKAKKIFFSSRARVKVLADCNELYFLDPHTCIEELQCKPSKTVYKYELVGESE</sequence>
<evidence type="ECO:0000313" key="1">
    <source>
        <dbReference type="EMBL" id="ADI31562.1"/>
    </source>
</evidence>
<keyword evidence="2" id="KW-1185">Reference proteome</keyword>
<dbReference type="RefSeq" id="WP_013142760.1">
    <property type="nucleotide sequence ID" value="NC_014205.1"/>
</dbReference>
<name>D7DBL5_STAHD</name>
<dbReference type="AlphaFoldDB" id="D7DBL5"/>
<dbReference type="STRING" id="591019.Shell_0431"/>